<dbReference type="InterPro" id="IPR015424">
    <property type="entry name" value="PyrdxlP-dep_Trfase"/>
</dbReference>
<dbReference type="PROSITE" id="PS50949">
    <property type="entry name" value="HTH_GNTR"/>
    <property type="match status" value="1"/>
</dbReference>
<keyword evidence="3" id="KW-0805">Transcription regulation</keyword>
<dbReference type="SMART" id="SM00345">
    <property type="entry name" value="HTH_GNTR"/>
    <property type="match status" value="1"/>
</dbReference>
<dbReference type="PANTHER" id="PTHR46577:SF2">
    <property type="entry name" value="TRANSCRIPTIONAL REGULATORY PROTEIN"/>
    <property type="match status" value="1"/>
</dbReference>
<dbReference type="InterPro" id="IPR036390">
    <property type="entry name" value="WH_DNA-bd_sf"/>
</dbReference>
<evidence type="ECO:0000256" key="2">
    <source>
        <dbReference type="ARBA" id="ARBA00022898"/>
    </source>
</evidence>
<keyword evidence="2" id="KW-0663">Pyridoxal phosphate</keyword>
<comment type="similarity">
    <text evidence="1">In the C-terminal section; belongs to the class-I pyridoxal-phosphate-dependent aminotransferase family.</text>
</comment>
<feature type="domain" description="HTH gntR-type" evidence="6">
    <location>
        <begin position="38"/>
        <end position="106"/>
    </location>
</feature>
<dbReference type="InterPro" id="IPR036388">
    <property type="entry name" value="WH-like_DNA-bd_sf"/>
</dbReference>
<name>A0A0F6ASL8_BRUA1</name>
<reference evidence="7 8" key="1">
    <citation type="journal article" date="2008" name="PLoS ONE">
        <title>Genome sequence of Brucella abortus vaccine strain S19 compared to virulent strains yields candidate virulence genes.</title>
        <authorList>
            <person name="Crasta O.R."/>
            <person name="Folkerts O."/>
            <person name="Fei Z."/>
            <person name="Mane S.P."/>
            <person name="Evans C."/>
            <person name="Martino-Catt S."/>
            <person name="Bricker B."/>
            <person name="Yu G."/>
            <person name="Du L."/>
            <person name="Sobral B.W."/>
        </authorList>
    </citation>
    <scope>NUCLEOTIDE SEQUENCE [LARGE SCALE GENOMIC DNA]</scope>
    <source>
        <strain evidence="7 8">S19</strain>
    </source>
</reference>
<dbReference type="CDD" id="cd00609">
    <property type="entry name" value="AAT_like"/>
    <property type="match status" value="1"/>
</dbReference>
<evidence type="ECO:0000256" key="3">
    <source>
        <dbReference type="ARBA" id="ARBA00023015"/>
    </source>
</evidence>
<gene>
    <name evidence="7" type="ordered locus">BAbS19_I17760</name>
</gene>
<dbReference type="Pfam" id="PF00392">
    <property type="entry name" value="GntR"/>
    <property type="match status" value="1"/>
</dbReference>
<keyword evidence="5" id="KW-0804">Transcription</keyword>
<dbReference type="KEGG" id="bmc:BAbS19_I17760"/>
<organism evidence="7 8">
    <name type="scientific">Brucella abortus (strain S19)</name>
    <dbReference type="NCBI Taxonomy" id="430066"/>
    <lineage>
        <taxon>Bacteria</taxon>
        <taxon>Pseudomonadati</taxon>
        <taxon>Pseudomonadota</taxon>
        <taxon>Alphaproteobacteria</taxon>
        <taxon>Hyphomicrobiales</taxon>
        <taxon>Brucellaceae</taxon>
        <taxon>Brucella/Ochrobactrum group</taxon>
        <taxon>Brucella</taxon>
    </lineage>
</organism>
<sequence length="497" mass="54098">MVVQMIPIGLLHSLEAVEAAYTGGEIGRGEQGAPADRMPLVEKVMGIIRGRITAMSLAPGARLPSIRRLAETMNVSKSTVVEAYDRLVAEGIIQSRRGAGFYVSERARQPFSLAATAPHKDRQIDPFWVMRQSLEAESRTLKPGCGWLPDGWLPQEALRRALRTIARDDQSNLTTYGEPLGFRHLRQHLAHRLGEQGIDIAGGEILLTDSGTQAIDLICRYLLQPGDTVLVDDPCYFNFQAVLLTHRVKLVGVPYTHSGPDLDAFANAATEHAPKLYISNAGLHNPTGGIMTPATAHRLLKLAEAHGITLVEDNIFGDFHPSPTPLLAELDGFERVLHIGSFSKTLSAAARVGYIAGRRDWIEGLTDLKLATSFGCNALSPQIVHALLIDGTYRRHIESLRTRLADAMTLTANRLKATGLDLWTKPQGGMFLWARLPDGMDSGPVARHALEKGVVLAPGNVFSPSCTAAGFLRFNVAQSADPYIYAVLREAMKAARS</sequence>
<accession>A0A0F6ASL8</accession>
<dbReference type="SUPFAM" id="SSF53383">
    <property type="entry name" value="PLP-dependent transferases"/>
    <property type="match status" value="1"/>
</dbReference>
<proteinExistence type="inferred from homology"/>
<evidence type="ECO:0000313" key="8">
    <source>
        <dbReference type="Proteomes" id="UP000002565"/>
    </source>
</evidence>
<dbReference type="CDD" id="cd07377">
    <property type="entry name" value="WHTH_GntR"/>
    <property type="match status" value="1"/>
</dbReference>
<dbReference type="Proteomes" id="UP000002565">
    <property type="component" value="Chromosome 1"/>
</dbReference>
<evidence type="ECO:0000256" key="5">
    <source>
        <dbReference type="ARBA" id="ARBA00023163"/>
    </source>
</evidence>
<dbReference type="InterPro" id="IPR000524">
    <property type="entry name" value="Tscrpt_reg_HTH_GntR"/>
</dbReference>
<dbReference type="PANTHER" id="PTHR46577">
    <property type="entry name" value="HTH-TYPE TRANSCRIPTIONAL REGULATORY PROTEIN GABR"/>
    <property type="match status" value="1"/>
</dbReference>
<dbReference type="GO" id="GO:0003677">
    <property type="term" value="F:DNA binding"/>
    <property type="evidence" value="ECO:0007669"/>
    <property type="project" value="UniProtKB-KW"/>
</dbReference>
<dbReference type="GO" id="GO:0030170">
    <property type="term" value="F:pyridoxal phosphate binding"/>
    <property type="evidence" value="ECO:0007669"/>
    <property type="project" value="InterPro"/>
</dbReference>
<evidence type="ECO:0000256" key="1">
    <source>
        <dbReference type="ARBA" id="ARBA00005384"/>
    </source>
</evidence>
<dbReference type="InterPro" id="IPR015422">
    <property type="entry name" value="PyrdxlP-dep_Trfase_small"/>
</dbReference>
<dbReference type="InterPro" id="IPR051446">
    <property type="entry name" value="HTH_trans_reg/aminotransferase"/>
</dbReference>
<dbReference type="Pfam" id="PF00155">
    <property type="entry name" value="Aminotran_1_2"/>
    <property type="match status" value="1"/>
</dbReference>
<evidence type="ECO:0000259" key="6">
    <source>
        <dbReference type="PROSITE" id="PS50949"/>
    </source>
</evidence>
<dbReference type="Gene3D" id="3.40.640.10">
    <property type="entry name" value="Type I PLP-dependent aspartate aminotransferase-like (Major domain)"/>
    <property type="match status" value="1"/>
</dbReference>
<dbReference type="InterPro" id="IPR015421">
    <property type="entry name" value="PyrdxlP-dep_Trfase_major"/>
</dbReference>
<dbReference type="InterPro" id="IPR004839">
    <property type="entry name" value="Aminotransferase_I/II_large"/>
</dbReference>
<dbReference type="HOGENOM" id="CLU_017584_0_0_5"/>
<dbReference type="Gene3D" id="1.10.10.10">
    <property type="entry name" value="Winged helix-like DNA-binding domain superfamily/Winged helix DNA-binding domain"/>
    <property type="match status" value="1"/>
</dbReference>
<dbReference type="EMBL" id="CP000887">
    <property type="protein sequence ID" value="ACD73258.1"/>
    <property type="molecule type" value="Genomic_DNA"/>
</dbReference>
<dbReference type="PRINTS" id="PR00035">
    <property type="entry name" value="HTHGNTR"/>
</dbReference>
<evidence type="ECO:0000256" key="4">
    <source>
        <dbReference type="ARBA" id="ARBA00023125"/>
    </source>
</evidence>
<dbReference type="GO" id="GO:0003700">
    <property type="term" value="F:DNA-binding transcription factor activity"/>
    <property type="evidence" value="ECO:0007669"/>
    <property type="project" value="InterPro"/>
</dbReference>
<dbReference type="AlphaFoldDB" id="A0A0F6ASL8"/>
<keyword evidence="4" id="KW-0238">DNA-binding</keyword>
<dbReference type="SUPFAM" id="SSF46785">
    <property type="entry name" value="Winged helix' DNA-binding domain"/>
    <property type="match status" value="1"/>
</dbReference>
<protein>
    <submittedName>
        <fullName evidence="7">Bacterial regulatory protein, GntR family</fullName>
    </submittedName>
</protein>
<evidence type="ECO:0000313" key="7">
    <source>
        <dbReference type="EMBL" id="ACD73258.1"/>
    </source>
</evidence>
<dbReference type="Gene3D" id="3.90.1150.10">
    <property type="entry name" value="Aspartate Aminotransferase, domain 1"/>
    <property type="match status" value="1"/>
</dbReference>